<dbReference type="GO" id="GO:0003677">
    <property type="term" value="F:DNA binding"/>
    <property type="evidence" value="ECO:0007669"/>
    <property type="project" value="UniProtKB-KW"/>
</dbReference>
<dbReference type="InterPro" id="IPR036388">
    <property type="entry name" value="WH-like_DNA-bd_sf"/>
</dbReference>
<dbReference type="SUPFAM" id="SSF53850">
    <property type="entry name" value="Periplasmic binding protein-like II"/>
    <property type="match status" value="1"/>
</dbReference>
<feature type="domain" description="HTH lysR-type" evidence="5">
    <location>
        <begin position="1"/>
        <end position="53"/>
    </location>
</feature>
<accession>A0A1H4JL51</accession>
<dbReference type="EMBL" id="FNSN01000003">
    <property type="protein sequence ID" value="SEB47041.1"/>
    <property type="molecule type" value="Genomic_DNA"/>
</dbReference>
<dbReference type="CDD" id="cd08436">
    <property type="entry name" value="PBP2_LTTR_like_3"/>
    <property type="match status" value="1"/>
</dbReference>
<proteinExistence type="inferred from homology"/>
<dbReference type="PROSITE" id="PS50931">
    <property type="entry name" value="HTH_LYSR"/>
    <property type="match status" value="1"/>
</dbReference>
<organism evidence="6 7">
    <name type="scientific">Arthrobacter woluwensis</name>
    <dbReference type="NCBI Taxonomy" id="156980"/>
    <lineage>
        <taxon>Bacteria</taxon>
        <taxon>Bacillati</taxon>
        <taxon>Actinomycetota</taxon>
        <taxon>Actinomycetes</taxon>
        <taxon>Micrococcales</taxon>
        <taxon>Micrococcaceae</taxon>
        <taxon>Arthrobacter</taxon>
    </lineage>
</organism>
<dbReference type="Pfam" id="PF00126">
    <property type="entry name" value="HTH_1"/>
    <property type="match status" value="1"/>
</dbReference>
<dbReference type="FunFam" id="1.10.10.10:FF:000001">
    <property type="entry name" value="LysR family transcriptional regulator"/>
    <property type="match status" value="1"/>
</dbReference>
<keyword evidence="4" id="KW-0804">Transcription</keyword>
<dbReference type="Gene3D" id="3.40.190.290">
    <property type="match status" value="1"/>
</dbReference>
<keyword evidence="3 6" id="KW-0238">DNA-binding</keyword>
<dbReference type="STRING" id="156980.SAMN04489745_0253"/>
<evidence type="ECO:0000256" key="1">
    <source>
        <dbReference type="ARBA" id="ARBA00009437"/>
    </source>
</evidence>
<dbReference type="GO" id="GO:0032993">
    <property type="term" value="C:protein-DNA complex"/>
    <property type="evidence" value="ECO:0007669"/>
    <property type="project" value="TreeGrafter"/>
</dbReference>
<gene>
    <name evidence="6" type="ORF">SAMN04489745_0253</name>
</gene>
<comment type="similarity">
    <text evidence="1">Belongs to the LysR transcriptional regulatory family.</text>
</comment>
<dbReference type="GO" id="GO:0003700">
    <property type="term" value="F:DNA-binding transcription factor activity"/>
    <property type="evidence" value="ECO:0007669"/>
    <property type="project" value="InterPro"/>
</dbReference>
<dbReference type="PANTHER" id="PTHR30346:SF30">
    <property type="entry name" value="SMALL NEUTRAL PROTEASE REGULATORY PROTEIN"/>
    <property type="match status" value="1"/>
</dbReference>
<evidence type="ECO:0000313" key="7">
    <source>
        <dbReference type="Proteomes" id="UP000182652"/>
    </source>
</evidence>
<dbReference type="InterPro" id="IPR000847">
    <property type="entry name" value="LysR_HTH_N"/>
</dbReference>
<protein>
    <submittedName>
        <fullName evidence="6">DNA-binding transcriptional regulator, LysR family</fullName>
    </submittedName>
</protein>
<keyword evidence="2" id="KW-0805">Transcription regulation</keyword>
<dbReference type="PRINTS" id="PR00039">
    <property type="entry name" value="HTHLYSR"/>
</dbReference>
<dbReference type="AlphaFoldDB" id="A0A1H4JL51"/>
<evidence type="ECO:0000313" key="6">
    <source>
        <dbReference type="EMBL" id="SEB47041.1"/>
    </source>
</evidence>
<dbReference type="Proteomes" id="UP000182652">
    <property type="component" value="Unassembled WGS sequence"/>
</dbReference>
<keyword evidence="7" id="KW-1185">Reference proteome</keyword>
<dbReference type="SUPFAM" id="SSF46785">
    <property type="entry name" value="Winged helix' DNA-binding domain"/>
    <property type="match status" value="1"/>
</dbReference>
<name>A0A1H4JL51_9MICC</name>
<evidence type="ECO:0000259" key="5">
    <source>
        <dbReference type="PROSITE" id="PS50931"/>
    </source>
</evidence>
<dbReference type="InterPro" id="IPR036390">
    <property type="entry name" value="WH_DNA-bd_sf"/>
</dbReference>
<reference evidence="6 7" key="1">
    <citation type="submission" date="2016-10" db="EMBL/GenBank/DDBJ databases">
        <authorList>
            <person name="de Groot N.N."/>
        </authorList>
    </citation>
    <scope>NUCLEOTIDE SEQUENCE [LARGE SCALE GENOMIC DNA]</scope>
    <source>
        <strain evidence="6 7">DSM 10495</strain>
    </source>
</reference>
<dbReference type="Pfam" id="PF03466">
    <property type="entry name" value="LysR_substrate"/>
    <property type="match status" value="1"/>
</dbReference>
<evidence type="ECO:0000256" key="4">
    <source>
        <dbReference type="ARBA" id="ARBA00023163"/>
    </source>
</evidence>
<dbReference type="PANTHER" id="PTHR30346">
    <property type="entry name" value="TRANSCRIPTIONAL DUAL REGULATOR HCAR-RELATED"/>
    <property type="match status" value="1"/>
</dbReference>
<evidence type="ECO:0000256" key="3">
    <source>
        <dbReference type="ARBA" id="ARBA00023125"/>
    </source>
</evidence>
<sequence>MRYVVGIAETGSFTRAAARNFVVQSALSHQIAALERELGVQLFMRSSRQVRLTEAGEAFLPHARAALDAADRARNEAAAAQGTVRGTLRIGVIPTVTAVDLPSVLKECRTRFPELVLAARVANSEEMIAEVRAGTLDIGFLGLLDGTRVEGVAQRVLTRDTLAATLAPEHPLATRDRLSLTDLADEPFADFPRTSAGRKQSDAAFARAGVERQVAYELGSMDLTRELIVSGLAVALLPSRYAAAMPGVVVVPLVEETVRHEILIWDRLHPSPAARAFTELVAELRTP</sequence>
<dbReference type="InterPro" id="IPR005119">
    <property type="entry name" value="LysR_subst-bd"/>
</dbReference>
<evidence type="ECO:0000256" key="2">
    <source>
        <dbReference type="ARBA" id="ARBA00023015"/>
    </source>
</evidence>
<dbReference type="Gene3D" id="1.10.10.10">
    <property type="entry name" value="Winged helix-like DNA-binding domain superfamily/Winged helix DNA-binding domain"/>
    <property type="match status" value="1"/>
</dbReference>